<keyword evidence="2" id="KW-1185">Reference proteome</keyword>
<organism evidence="1 2">
    <name type="scientific">Methylomonas rivi</name>
    <dbReference type="NCBI Taxonomy" id="2952226"/>
    <lineage>
        <taxon>Bacteria</taxon>
        <taxon>Pseudomonadati</taxon>
        <taxon>Pseudomonadota</taxon>
        <taxon>Gammaproteobacteria</taxon>
        <taxon>Methylococcales</taxon>
        <taxon>Methylococcaceae</taxon>
        <taxon>Methylomonas</taxon>
    </lineage>
</organism>
<accession>A0ABT1U4M6</accession>
<dbReference type="EMBL" id="JANIBK010000043">
    <property type="protein sequence ID" value="MCQ8128807.1"/>
    <property type="molecule type" value="Genomic_DNA"/>
</dbReference>
<proteinExistence type="predicted"/>
<dbReference type="RefSeq" id="WP_256615226.1">
    <property type="nucleotide sequence ID" value="NZ_JANIBK010000043.1"/>
</dbReference>
<protein>
    <submittedName>
        <fullName evidence="1">Uncharacterized protein</fullName>
    </submittedName>
</protein>
<evidence type="ECO:0000313" key="1">
    <source>
        <dbReference type="EMBL" id="MCQ8128807.1"/>
    </source>
</evidence>
<gene>
    <name evidence="1" type="ORF">NP596_10085</name>
</gene>
<comment type="caution">
    <text evidence="1">The sequence shown here is derived from an EMBL/GenBank/DDBJ whole genome shotgun (WGS) entry which is preliminary data.</text>
</comment>
<dbReference type="Proteomes" id="UP001524586">
    <property type="component" value="Unassembled WGS sequence"/>
</dbReference>
<evidence type="ECO:0000313" key="2">
    <source>
        <dbReference type="Proteomes" id="UP001524586"/>
    </source>
</evidence>
<sequence length="154" mass="16331">MATVNNVTLTISNGSSSSTKNVTVSGNFVFDAGEIGKSFRQEIKIFGEDKSGDNLASTDAVGDDELYTFTWGSLFIKLPYKQFIVNAAGSMAFTETRAINAEKLDEDGGKVIVGYADINTPIYMPRADEVYARVTLSGAPVTARSATVIAGIGV</sequence>
<reference evidence="1 2" key="1">
    <citation type="submission" date="2022-07" db="EMBL/GenBank/DDBJ databases">
        <title>Methylomonas rivi sp. nov., Methylomonas rosea sp. nov., Methylomonas aureus sp. nov. and Methylomonas subterranea sp. nov., four novel methanotrophs isolated from a freshwater creek and the deep terrestrial subsurface.</title>
        <authorList>
            <person name="Abin C."/>
            <person name="Sankaranarayanan K."/>
            <person name="Garner C."/>
            <person name="Sindelar R."/>
            <person name="Kotary K."/>
            <person name="Garner R."/>
            <person name="Barclay S."/>
            <person name="Lawson P."/>
            <person name="Krumholz L."/>
        </authorList>
    </citation>
    <scope>NUCLEOTIDE SEQUENCE [LARGE SCALE GENOMIC DNA]</scope>
    <source>
        <strain evidence="1 2">WSC-6</strain>
    </source>
</reference>
<name>A0ABT1U4M6_9GAMM</name>